<dbReference type="EMBL" id="LN831790">
    <property type="protein sequence ID" value="CQR60270.1"/>
    <property type="molecule type" value="Genomic_DNA"/>
</dbReference>
<reference evidence="2 3" key="1">
    <citation type="submission" date="2015-02" db="EMBL/GenBank/DDBJ databases">
        <authorList>
            <person name="Gomez-Escribano P.J."/>
        </authorList>
    </citation>
    <scope>NUCLEOTIDE SEQUENCE [LARGE SCALE GENOMIC DNA]</scope>
    <source>
        <strain evidence="3">C34 (DSM 42122 / NRRL B-24963)</strain>
    </source>
</reference>
<protein>
    <submittedName>
        <fullName evidence="2">Uncharacterized protein</fullName>
    </submittedName>
</protein>
<name>A0A0F7VM59_STRLW</name>
<feature type="region of interest" description="Disordered" evidence="1">
    <location>
        <begin position="1"/>
        <end position="47"/>
    </location>
</feature>
<feature type="region of interest" description="Disordered" evidence="1">
    <location>
        <begin position="159"/>
        <end position="226"/>
    </location>
</feature>
<organism evidence="2 3">
    <name type="scientific">Streptomyces leeuwenhoekii</name>
    <dbReference type="NCBI Taxonomy" id="1437453"/>
    <lineage>
        <taxon>Bacteria</taxon>
        <taxon>Bacillati</taxon>
        <taxon>Actinomycetota</taxon>
        <taxon>Actinomycetes</taxon>
        <taxon>Kitasatosporales</taxon>
        <taxon>Streptomycetaceae</taxon>
        <taxon>Streptomyces</taxon>
    </lineage>
</organism>
<feature type="compositionally biased region" description="Polar residues" evidence="1">
    <location>
        <begin position="20"/>
        <end position="38"/>
    </location>
</feature>
<proteinExistence type="predicted"/>
<feature type="compositionally biased region" description="Pro residues" evidence="1">
    <location>
        <begin position="190"/>
        <end position="207"/>
    </location>
</feature>
<gene>
    <name evidence="2" type="primary">sle_08070</name>
</gene>
<dbReference type="Proteomes" id="UP000035016">
    <property type="component" value="Chromosome Chromosome"/>
</dbReference>
<dbReference type="KEGG" id="sle:sle_08070"/>
<dbReference type="AlphaFoldDB" id="A0A0F7VM59"/>
<dbReference type="RefSeq" id="WP_049976751.1">
    <property type="nucleotide sequence ID" value="NZ_AZSD01000120.1"/>
</dbReference>
<evidence type="ECO:0000313" key="3">
    <source>
        <dbReference type="Proteomes" id="UP000035016"/>
    </source>
</evidence>
<sequence>MSESIRTGTGGTGEKVKAETSATAGQAKQAASQLTGTAGEQARAVVGEARQQAGTAIGDLRGRAMGEAEEQTKRAAGTLRQWANDLSDLARRADSDSPARSLVTQAADKGHWAADYLDEQGVEGMVSDLRGFARRRPGAFLGGALVAGLVVGRLAKAAGSASRSDGAGEGQTAVTAGRGPVETPASSALPPGPPPAGPPPTAPPQAPAAPTGVRPTGAPVRPYPEV</sequence>
<evidence type="ECO:0000256" key="1">
    <source>
        <dbReference type="SAM" id="MobiDB-lite"/>
    </source>
</evidence>
<accession>A0A0F7VM59</accession>
<evidence type="ECO:0000313" key="2">
    <source>
        <dbReference type="EMBL" id="CQR60270.1"/>
    </source>
</evidence>